<evidence type="ECO:0000256" key="6">
    <source>
        <dbReference type="SAM" id="Phobius"/>
    </source>
</evidence>
<evidence type="ECO:0000256" key="3">
    <source>
        <dbReference type="ARBA" id="ARBA00023224"/>
    </source>
</evidence>
<protein>
    <submittedName>
        <fullName evidence="10">Methyl-accepting chemotaxis protein</fullName>
    </submittedName>
</protein>
<dbReference type="InterPro" id="IPR004089">
    <property type="entry name" value="MCPsignal_dom"/>
</dbReference>
<feature type="domain" description="Methyl-accepting transducer" evidence="7">
    <location>
        <begin position="313"/>
        <end position="535"/>
    </location>
</feature>
<dbReference type="PANTHER" id="PTHR32089">
    <property type="entry name" value="METHYL-ACCEPTING CHEMOTAXIS PROTEIN MCPB"/>
    <property type="match status" value="1"/>
</dbReference>
<organism evidence="10 11">
    <name type="scientific">Bremerella cremea</name>
    <dbReference type="NCBI Taxonomy" id="1031537"/>
    <lineage>
        <taxon>Bacteria</taxon>
        <taxon>Pseudomonadati</taxon>
        <taxon>Planctomycetota</taxon>
        <taxon>Planctomycetia</taxon>
        <taxon>Pirellulales</taxon>
        <taxon>Pirellulaceae</taxon>
        <taxon>Bremerella</taxon>
    </lineage>
</organism>
<evidence type="ECO:0000259" key="9">
    <source>
        <dbReference type="PROSITE" id="PS50885"/>
    </source>
</evidence>
<evidence type="ECO:0000259" key="8">
    <source>
        <dbReference type="PROSITE" id="PS50192"/>
    </source>
</evidence>
<dbReference type="Pfam" id="PF12729">
    <property type="entry name" value="4HB_MCP_1"/>
    <property type="match status" value="1"/>
</dbReference>
<dbReference type="PRINTS" id="PR00260">
    <property type="entry name" value="CHEMTRNSDUCR"/>
</dbReference>
<comment type="similarity">
    <text evidence="4">Belongs to the methyl-accepting chemotaxis (MCP) protein family.</text>
</comment>
<dbReference type="OrthoDB" id="221239at2"/>
<dbReference type="GO" id="GO:0006935">
    <property type="term" value="P:chemotaxis"/>
    <property type="evidence" value="ECO:0007669"/>
    <property type="project" value="InterPro"/>
</dbReference>
<dbReference type="PROSITE" id="PS50885">
    <property type="entry name" value="HAMP"/>
    <property type="match status" value="1"/>
</dbReference>
<dbReference type="RefSeq" id="WP_114367320.1">
    <property type="nucleotide sequence ID" value="NZ_QPEX01000010.1"/>
</dbReference>
<dbReference type="GO" id="GO:0005886">
    <property type="term" value="C:plasma membrane"/>
    <property type="evidence" value="ECO:0007669"/>
    <property type="project" value="UniProtKB-SubCell"/>
</dbReference>
<keyword evidence="6" id="KW-1133">Transmembrane helix</keyword>
<dbReference type="GO" id="GO:0007165">
    <property type="term" value="P:signal transduction"/>
    <property type="evidence" value="ECO:0007669"/>
    <property type="project" value="UniProtKB-KW"/>
</dbReference>
<evidence type="ECO:0000313" key="11">
    <source>
        <dbReference type="Proteomes" id="UP000253562"/>
    </source>
</evidence>
<feature type="domain" description="T-SNARE coiled-coil homology" evidence="8">
    <location>
        <begin position="458"/>
        <end position="520"/>
    </location>
</feature>
<dbReference type="InterPro" id="IPR024478">
    <property type="entry name" value="HlyB_4HB_MCP"/>
</dbReference>
<evidence type="ECO:0000259" key="7">
    <source>
        <dbReference type="PROSITE" id="PS50111"/>
    </source>
</evidence>
<keyword evidence="3 5" id="KW-0807">Transducer</keyword>
<name>A0A368KXS2_9BACT</name>
<evidence type="ECO:0000256" key="1">
    <source>
        <dbReference type="ARBA" id="ARBA00004429"/>
    </source>
</evidence>
<feature type="transmembrane region" description="Helical" evidence="6">
    <location>
        <begin position="21"/>
        <end position="41"/>
    </location>
</feature>
<dbReference type="InterPro" id="IPR000727">
    <property type="entry name" value="T_SNARE_dom"/>
</dbReference>
<feature type="transmembrane region" description="Helical" evidence="6">
    <location>
        <begin position="208"/>
        <end position="229"/>
    </location>
</feature>
<proteinExistence type="inferred from homology"/>
<dbReference type="GO" id="GO:0004888">
    <property type="term" value="F:transmembrane signaling receptor activity"/>
    <property type="evidence" value="ECO:0007669"/>
    <property type="project" value="InterPro"/>
</dbReference>
<sequence>MKKVTKGSLLKRLNSLRISTKLISGFAVIFLLTSFACYLGYSGLSNLESEMEFIAEDKQIYSDAQAIKNLMLQHRRYEKDLFLNIGNRKKQTEKYLPKLQEKQAEIQTLLQRMQIVIGEDPRFSPETKQVAAALVQMHQRYMDGVLAIADNAINDPNWTPQEANQAMEPFKEPIHDLESGIDLVADATTELFMQRIETSKGVAARSRVAMVAGAVLALVPCPFIVMIVVGPLRKVSRLLADIAKSEGDLTLRLPVERNDEIGELSVWFNKFVDQMQAVMIRVGENASALVSSSSQLTGTAAELSENAGNTTNRSAFVMAESNQMVTRMSHASQSTQSMQLNISSVANAIEELAASINDISGNTEQASAVAMEAARELKESNANIVELGKAAMEINRVVETIEDIAEQTNLLALNATIEAARAGEAGKGFSIVANEVKELARQAASATEGIRARIDAIQMATDKTTRSINDVGKHVAKVNDVSAMIAAALQEQNATTQTIAEHISETSSAVTEISNGVSKSAEASEGIRSSMQAVDLAAQETAHGASSTRRSGDDVHRIADDLKTLLSQFRVI</sequence>
<evidence type="ECO:0000256" key="5">
    <source>
        <dbReference type="PROSITE-ProRule" id="PRU00284"/>
    </source>
</evidence>
<dbReference type="Gene3D" id="1.10.287.950">
    <property type="entry name" value="Methyl-accepting chemotaxis protein"/>
    <property type="match status" value="1"/>
</dbReference>
<dbReference type="SUPFAM" id="SSF58104">
    <property type="entry name" value="Methyl-accepting chemotaxis protein (MCP) signaling domain"/>
    <property type="match status" value="1"/>
</dbReference>
<comment type="caution">
    <text evidence="10">The sequence shown here is derived from an EMBL/GenBank/DDBJ whole genome shotgun (WGS) entry which is preliminary data.</text>
</comment>
<dbReference type="Proteomes" id="UP000253562">
    <property type="component" value="Unassembled WGS sequence"/>
</dbReference>
<keyword evidence="2" id="KW-0997">Cell inner membrane</keyword>
<dbReference type="PROSITE" id="PS50192">
    <property type="entry name" value="T_SNARE"/>
    <property type="match status" value="1"/>
</dbReference>
<dbReference type="AlphaFoldDB" id="A0A368KXS2"/>
<keyword evidence="2" id="KW-1003">Cell membrane</keyword>
<comment type="subcellular location">
    <subcellularLocation>
        <location evidence="1">Cell inner membrane</location>
        <topology evidence="1">Multi-pass membrane protein</topology>
    </subcellularLocation>
</comment>
<dbReference type="Pfam" id="PF00015">
    <property type="entry name" value="MCPsignal"/>
    <property type="match status" value="1"/>
</dbReference>
<dbReference type="EMBL" id="QPEX01000010">
    <property type="protein sequence ID" value="RCS54254.1"/>
    <property type="molecule type" value="Genomic_DNA"/>
</dbReference>
<gene>
    <name evidence="10" type="ORF">DTL42_03665</name>
</gene>
<evidence type="ECO:0000256" key="2">
    <source>
        <dbReference type="ARBA" id="ARBA00022519"/>
    </source>
</evidence>
<dbReference type="Pfam" id="PF00672">
    <property type="entry name" value="HAMP"/>
    <property type="match status" value="1"/>
</dbReference>
<dbReference type="InterPro" id="IPR003660">
    <property type="entry name" value="HAMP_dom"/>
</dbReference>
<dbReference type="SMART" id="SM00283">
    <property type="entry name" value="MA"/>
    <property type="match status" value="1"/>
</dbReference>
<dbReference type="PROSITE" id="PS50111">
    <property type="entry name" value="CHEMOTAXIS_TRANSDUC_2"/>
    <property type="match status" value="1"/>
</dbReference>
<dbReference type="PANTHER" id="PTHR32089:SF112">
    <property type="entry name" value="LYSOZYME-LIKE PROTEIN-RELATED"/>
    <property type="match status" value="1"/>
</dbReference>
<accession>A0A368KXS2</accession>
<keyword evidence="6" id="KW-0472">Membrane</keyword>
<reference evidence="10 11" key="1">
    <citation type="submission" date="2018-07" db="EMBL/GenBank/DDBJ databases">
        <title>Comparative genomes isolates from brazilian mangrove.</title>
        <authorList>
            <person name="De Araujo J.E."/>
            <person name="Taketani R.G."/>
            <person name="Silva M.C.P."/>
            <person name="Lourenco M.V."/>
            <person name="Oliveira V.M."/>
            <person name="Andreote F.D."/>
        </authorList>
    </citation>
    <scope>NUCLEOTIDE SEQUENCE [LARGE SCALE GENOMIC DNA]</scope>
    <source>
        <strain evidence="10 11">HEX PRIS-MGV</strain>
    </source>
</reference>
<keyword evidence="6" id="KW-0812">Transmembrane</keyword>
<evidence type="ECO:0000313" key="10">
    <source>
        <dbReference type="EMBL" id="RCS54254.1"/>
    </source>
</evidence>
<dbReference type="InterPro" id="IPR004090">
    <property type="entry name" value="Chemotax_Me-accpt_rcpt"/>
</dbReference>
<feature type="domain" description="HAMP" evidence="9">
    <location>
        <begin position="226"/>
        <end position="280"/>
    </location>
</feature>
<evidence type="ECO:0000256" key="4">
    <source>
        <dbReference type="ARBA" id="ARBA00029447"/>
    </source>
</evidence>
<dbReference type="SMART" id="SM00304">
    <property type="entry name" value="HAMP"/>
    <property type="match status" value="1"/>
</dbReference>
<dbReference type="Gene3D" id="1.10.8.500">
    <property type="entry name" value="HAMP domain in histidine kinase"/>
    <property type="match status" value="1"/>
</dbReference>
<dbReference type="CDD" id="cd06225">
    <property type="entry name" value="HAMP"/>
    <property type="match status" value="1"/>
</dbReference>